<dbReference type="EMBL" id="CP128399">
    <property type="protein sequence ID" value="WJW67796.1"/>
    <property type="molecule type" value="Genomic_DNA"/>
</dbReference>
<dbReference type="EC" id="3.2.2.21" evidence="2"/>
<dbReference type="CDD" id="cd00056">
    <property type="entry name" value="ENDO3c"/>
    <property type="match status" value="1"/>
</dbReference>
<dbReference type="GO" id="GO:0032131">
    <property type="term" value="F:alkylated DNA binding"/>
    <property type="evidence" value="ECO:0007669"/>
    <property type="project" value="TreeGrafter"/>
</dbReference>
<keyword evidence="9" id="KW-1185">Reference proteome</keyword>
<dbReference type="GO" id="GO:0006285">
    <property type="term" value="P:base-excision repair, AP site formation"/>
    <property type="evidence" value="ECO:0007669"/>
    <property type="project" value="TreeGrafter"/>
</dbReference>
<accession>A0A8T7M3H0</accession>
<reference evidence="6 8" key="1">
    <citation type="submission" date="2020-06" db="EMBL/GenBank/DDBJ databases">
        <title>Anoxygenic phototrophic Chloroflexota member uses a Type I reaction center.</title>
        <authorList>
            <person name="Tsuji J.M."/>
            <person name="Shaw N.A."/>
            <person name="Nagashima S."/>
            <person name="Venkiteswaran J."/>
            <person name="Schiff S.L."/>
            <person name="Hanada S."/>
            <person name="Tank M."/>
            <person name="Neufeld J.D."/>
        </authorList>
    </citation>
    <scope>NUCLEOTIDE SEQUENCE [LARGE SCALE GENOMIC DNA]</scope>
    <source>
        <strain evidence="6">L227-S17</strain>
    </source>
</reference>
<evidence type="ECO:0000313" key="7">
    <source>
        <dbReference type="EMBL" id="WJW67796.1"/>
    </source>
</evidence>
<feature type="domain" description="HhH-GPD" evidence="5">
    <location>
        <begin position="152"/>
        <end position="321"/>
    </location>
</feature>
<dbReference type="GO" id="GO:0032993">
    <property type="term" value="C:protein-DNA complex"/>
    <property type="evidence" value="ECO:0007669"/>
    <property type="project" value="TreeGrafter"/>
</dbReference>
<dbReference type="SUPFAM" id="SSF48150">
    <property type="entry name" value="DNA-glycosylase"/>
    <property type="match status" value="1"/>
</dbReference>
<evidence type="ECO:0000313" key="6">
    <source>
        <dbReference type="EMBL" id="NWJ45935.1"/>
    </source>
</evidence>
<evidence type="ECO:0000313" key="9">
    <source>
        <dbReference type="Proteomes" id="UP001431572"/>
    </source>
</evidence>
<dbReference type="InterPro" id="IPR051912">
    <property type="entry name" value="Alkylbase_DNA_Glycosylase/TA"/>
</dbReference>
<dbReference type="InterPro" id="IPR003265">
    <property type="entry name" value="HhH-GPD_domain"/>
</dbReference>
<evidence type="ECO:0000256" key="2">
    <source>
        <dbReference type="ARBA" id="ARBA00012000"/>
    </source>
</evidence>
<keyword evidence="4" id="KW-0234">DNA repair</keyword>
<dbReference type="Pfam" id="PF00730">
    <property type="entry name" value="HhH-GPD"/>
    <property type="match status" value="1"/>
</dbReference>
<dbReference type="GO" id="GO:0043916">
    <property type="term" value="F:DNA-7-methylguanine glycosylase activity"/>
    <property type="evidence" value="ECO:0007669"/>
    <property type="project" value="TreeGrafter"/>
</dbReference>
<dbReference type="PANTHER" id="PTHR43003">
    <property type="entry name" value="DNA-3-METHYLADENINE GLYCOSYLASE"/>
    <property type="match status" value="1"/>
</dbReference>
<sequence>MAITIENIVTAEDDFALSAELLPTAPFDFHASLNSLKESGATDQTETLAEDLSWLERPLMLDNRPFLVRLANAGSLEQPRLSLRLRADEDADSLPTPAQLEKAAQWADRRFYLNVNLEEIRTVLSVNEYGENLCARFFPARPTGLGGAWEGLLRTVIANQIYPGLAKRLQETFLTFYGSKARFGDKEYRLFPTPEKLAEVSPDELQSMRFSRQKAGYLPGIAQMVVSEPEKFDFERLRHLPGHEAVAILDELPGVGKWTAHYVAMRGLCHPDVFIDEKGLRKTLASGYDRRADLSDEEFESLTAVFAPYRTFACYYSYMRMYNV</sequence>
<dbReference type="GO" id="GO:0005737">
    <property type="term" value="C:cytoplasm"/>
    <property type="evidence" value="ECO:0007669"/>
    <property type="project" value="TreeGrafter"/>
</dbReference>
<protein>
    <recommendedName>
        <fullName evidence="2">DNA-3-methyladenine glycosylase II</fullName>
        <ecNumber evidence="2">3.2.2.21</ecNumber>
    </recommendedName>
</protein>
<proteinExistence type="predicted"/>
<reference evidence="7" key="2">
    <citation type="journal article" date="2024" name="Nature">
        <title>Anoxygenic phototroph of the Chloroflexota uses a type I reaction centre.</title>
        <authorList>
            <person name="Tsuji J.M."/>
            <person name="Shaw N.A."/>
            <person name="Nagashima S."/>
            <person name="Venkiteswaran J.J."/>
            <person name="Schiff S.L."/>
            <person name="Watanabe T."/>
            <person name="Fukui M."/>
            <person name="Hanada S."/>
            <person name="Tank M."/>
            <person name="Neufeld J.D."/>
        </authorList>
    </citation>
    <scope>NUCLEOTIDE SEQUENCE</scope>
    <source>
        <strain evidence="7">L227-S17</strain>
    </source>
</reference>
<dbReference type="EMBL" id="JACATZ010000001">
    <property type="protein sequence ID" value="NWJ45935.1"/>
    <property type="molecule type" value="Genomic_DNA"/>
</dbReference>
<dbReference type="GO" id="GO:0008725">
    <property type="term" value="F:DNA-3-methyladenine glycosylase activity"/>
    <property type="evidence" value="ECO:0007669"/>
    <property type="project" value="TreeGrafter"/>
</dbReference>
<evidence type="ECO:0000256" key="4">
    <source>
        <dbReference type="ARBA" id="ARBA00023204"/>
    </source>
</evidence>
<dbReference type="Proteomes" id="UP000521676">
    <property type="component" value="Unassembled WGS sequence"/>
</dbReference>
<dbReference type="InterPro" id="IPR011257">
    <property type="entry name" value="DNA_glycosylase"/>
</dbReference>
<evidence type="ECO:0000256" key="3">
    <source>
        <dbReference type="ARBA" id="ARBA00022763"/>
    </source>
</evidence>
<name>A0A8T7M3H0_9CHLR</name>
<dbReference type="SMART" id="SM00478">
    <property type="entry name" value="ENDO3c"/>
    <property type="match status" value="1"/>
</dbReference>
<dbReference type="Gene3D" id="1.10.1670.40">
    <property type="match status" value="1"/>
</dbReference>
<evidence type="ECO:0000313" key="8">
    <source>
        <dbReference type="Proteomes" id="UP000521676"/>
    </source>
</evidence>
<dbReference type="AlphaFoldDB" id="A0A8T7M3H0"/>
<keyword evidence="3" id="KW-0227">DNA damage</keyword>
<dbReference type="GO" id="GO:0006307">
    <property type="term" value="P:DNA alkylation repair"/>
    <property type="evidence" value="ECO:0007669"/>
    <property type="project" value="TreeGrafter"/>
</dbReference>
<dbReference type="Gene3D" id="1.10.340.30">
    <property type="entry name" value="Hypothetical protein, domain 2"/>
    <property type="match status" value="1"/>
</dbReference>
<dbReference type="Proteomes" id="UP001431572">
    <property type="component" value="Chromosome 1"/>
</dbReference>
<dbReference type="PANTHER" id="PTHR43003:SF5">
    <property type="entry name" value="DNA-3-METHYLADENINE GLYCOSYLASE"/>
    <property type="match status" value="1"/>
</dbReference>
<organism evidence="6 8">
    <name type="scientific">Candidatus Chlorohelix allophototropha</name>
    <dbReference type="NCBI Taxonomy" id="3003348"/>
    <lineage>
        <taxon>Bacteria</taxon>
        <taxon>Bacillati</taxon>
        <taxon>Chloroflexota</taxon>
        <taxon>Chloroflexia</taxon>
        <taxon>Candidatus Chloroheliales</taxon>
        <taxon>Candidatus Chloroheliaceae</taxon>
        <taxon>Candidatus Chlorohelix</taxon>
    </lineage>
</organism>
<comment type="catalytic activity">
    <reaction evidence="1">
        <text>Hydrolysis of alkylated DNA, releasing 3-methyladenine, 3-methylguanine, 7-methylguanine and 7-methyladenine.</text>
        <dbReference type="EC" id="3.2.2.21"/>
    </reaction>
</comment>
<gene>
    <name evidence="6" type="ORF">HXX08_08655</name>
    <name evidence="7" type="ORF">OZ401_001075</name>
</gene>
<evidence type="ECO:0000256" key="1">
    <source>
        <dbReference type="ARBA" id="ARBA00000086"/>
    </source>
</evidence>
<dbReference type="RefSeq" id="WP_341469686.1">
    <property type="nucleotide sequence ID" value="NZ_CP128399.1"/>
</dbReference>
<evidence type="ECO:0000259" key="5">
    <source>
        <dbReference type="SMART" id="SM00478"/>
    </source>
</evidence>